<reference evidence="1 2" key="1">
    <citation type="journal article" date="2021" name="Hortic Res">
        <title>High-quality reference genome and annotation aids understanding of berry development for evergreen blueberry (Vaccinium darrowii).</title>
        <authorList>
            <person name="Yu J."/>
            <person name="Hulse-Kemp A.M."/>
            <person name="Babiker E."/>
            <person name="Staton M."/>
        </authorList>
    </citation>
    <scope>NUCLEOTIDE SEQUENCE [LARGE SCALE GENOMIC DNA]</scope>
    <source>
        <strain evidence="2">cv. NJ 8807/NJ 8810</strain>
        <tissue evidence="1">Young leaf</tissue>
    </source>
</reference>
<proteinExistence type="predicted"/>
<protein>
    <submittedName>
        <fullName evidence="1">Uncharacterized protein</fullName>
    </submittedName>
</protein>
<keyword evidence="2" id="KW-1185">Reference proteome</keyword>
<name>A0ACB7X9T0_9ERIC</name>
<sequence length="477" mass="52082">MKIKEEIARGLRIGHKVADSGSKVIPITADPSLPPSAEEQKDKHKGDHKSKSIAKMKELLRKAAVAKYEKGGKYLGKKVMQFKNYRATLKAIPDDDQLSTGSPKISFRWDVESCSTTSSAFSTISMAYSKNNHPLNLPSLNSTPLHDSEENYYNPRTANWITTDSECPEEPIHENEIRITSQGLVRNYISYATALLQEKRGREIVLKAMGQAISKTVAITEILKRRTPSLHQDTAISSVSITDVWEPIEEGLLPVEQTRKVSMISITLSTKELNKNSPGYQAPSNVEQTKPQHNYQQQRQPLRQPRATYNAVNEDSYGRGRGRGRGRGGRGWSRGGYGNYQENDGYSNWSRGGYGNYQENAGYSNSSRGGYGNYQENAGYSNSSRGGYGNYQENAGYSNSGRGGGRGRGWGNRGGGYERSGGYEGGRGGGYERNGGYEGGRGGGYEGGRGGGGGRGYGSRGRGRMGSRPMGGGNNQE</sequence>
<accession>A0ACB7X9T0</accession>
<evidence type="ECO:0000313" key="2">
    <source>
        <dbReference type="Proteomes" id="UP000828048"/>
    </source>
</evidence>
<comment type="caution">
    <text evidence="1">The sequence shown here is derived from an EMBL/GenBank/DDBJ whole genome shotgun (WGS) entry which is preliminary data.</text>
</comment>
<dbReference type="Proteomes" id="UP000828048">
    <property type="component" value="Chromosome 6"/>
</dbReference>
<organism evidence="1 2">
    <name type="scientific">Vaccinium darrowii</name>
    <dbReference type="NCBI Taxonomy" id="229202"/>
    <lineage>
        <taxon>Eukaryota</taxon>
        <taxon>Viridiplantae</taxon>
        <taxon>Streptophyta</taxon>
        <taxon>Embryophyta</taxon>
        <taxon>Tracheophyta</taxon>
        <taxon>Spermatophyta</taxon>
        <taxon>Magnoliopsida</taxon>
        <taxon>eudicotyledons</taxon>
        <taxon>Gunneridae</taxon>
        <taxon>Pentapetalae</taxon>
        <taxon>asterids</taxon>
        <taxon>Ericales</taxon>
        <taxon>Ericaceae</taxon>
        <taxon>Vaccinioideae</taxon>
        <taxon>Vaccinieae</taxon>
        <taxon>Vaccinium</taxon>
    </lineage>
</organism>
<dbReference type="EMBL" id="CM037156">
    <property type="protein sequence ID" value="KAH7837487.1"/>
    <property type="molecule type" value="Genomic_DNA"/>
</dbReference>
<gene>
    <name evidence="1" type="ORF">Vadar_014431</name>
</gene>
<evidence type="ECO:0000313" key="1">
    <source>
        <dbReference type="EMBL" id="KAH7837487.1"/>
    </source>
</evidence>